<dbReference type="InterPro" id="IPR025751">
    <property type="entry name" value="RsbRD_N_dom"/>
</dbReference>
<dbReference type="STRING" id="207559.Dde_2270"/>
<gene>
    <name evidence="2" type="ordered locus">Dde_2270</name>
</gene>
<dbReference type="EMBL" id="CP000112">
    <property type="protein sequence ID" value="ABB39067.1"/>
    <property type="molecule type" value="Genomic_DNA"/>
</dbReference>
<reference evidence="2 3" key="1">
    <citation type="journal article" date="2011" name="J. Bacteriol.">
        <title>Complete genome sequence and updated annotation of Desulfovibrio alaskensis G20.</title>
        <authorList>
            <person name="Hauser L.J."/>
            <person name="Land M.L."/>
            <person name="Brown S.D."/>
            <person name="Larimer F."/>
            <person name="Keller K.L."/>
            <person name="Rapp-Giles B.J."/>
            <person name="Price M.N."/>
            <person name="Lin M."/>
            <person name="Bruce D.C."/>
            <person name="Detter J.C."/>
            <person name="Tapia R."/>
            <person name="Han C.S."/>
            <person name="Goodwin L.A."/>
            <person name="Cheng J.F."/>
            <person name="Pitluck S."/>
            <person name="Copeland A."/>
            <person name="Lucas S."/>
            <person name="Nolan M."/>
            <person name="Lapidus A.L."/>
            <person name="Palumbo A.V."/>
            <person name="Wall J.D."/>
        </authorList>
    </citation>
    <scope>NUCLEOTIDE SEQUENCE [LARGE SCALE GENOMIC DNA]</scope>
    <source>
        <strain evidence="3">ATCC BAA 1058 / DSM 17464 / G20</strain>
    </source>
</reference>
<dbReference type="SMR" id="Q30Z29"/>
<evidence type="ECO:0000313" key="3">
    <source>
        <dbReference type="Proteomes" id="UP000002710"/>
    </source>
</evidence>
<accession>Q30Z29</accession>
<name>Q30Z29_OLEA2</name>
<dbReference type="eggNOG" id="ENOG5032RXU">
    <property type="taxonomic scope" value="Bacteria"/>
</dbReference>
<keyword evidence="3" id="KW-1185">Reference proteome</keyword>
<sequence length="176" mass="20143">MTIYDLLKANRETLVGQWIAQIQETYPIDTVGFLRSRKDQFHNPVGDKTEKAVAALFDMLAEDGIDPEKAAQPLDDIIRIRAIQSFTPEQAVAVIYFLKTIVRNALGAQIAEHRLYPQLLALESQIDTMVLISFGIYAKCREKLHIMRAEEYKRRYAQLIRRAERILDTPAGEPDI</sequence>
<evidence type="ECO:0000259" key="1">
    <source>
        <dbReference type="Pfam" id="PF14361"/>
    </source>
</evidence>
<dbReference type="AlphaFoldDB" id="Q30Z29"/>
<organism evidence="2 3">
    <name type="scientific">Oleidesulfovibrio alaskensis (strain ATCC BAA-1058 / DSM 17464 / G20)</name>
    <name type="common">Desulfovibrio alaskensis</name>
    <dbReference type="NCBI Taxonomy" id="207559"/>
    <lineage>
        <taxon>Bacteria</taxon>
        <taxon>Pseudomonadati</taxon>
        <taxon>Thermodesulfobacteriota</taxon>
        <taxon>Desulfovibrionia</taxon>
        <taxon>Desulfovibrionales</taxon>
        <taxon>Desulfovibrionaceae</taxon>
        <taxon>Oleidesulfovibrio</taxon>
    </lineage>
</organism>
<dbReference type="Proteomes" id="UP000002710">
    <property type="component" value="Chromosome"/>
</dbReference>
<feature type="domain" description="RsbT co-antagonist protein RsbRD N-terminal" evidence="1">
    <location>
        <begin position="13"/>
        <end position="151"/>
    </location>
</feature>
<protein>
    <recommendedName>
        <fullName evidence="1">RsbT co-antagonist protein RsbRD N-terminal domain-containing protein</fullName>
    </recommendedName>
</protein>
<dbReference type="RefSeq" id="WP_011368152.1">
    <property type="nucleotide sequence ID" value="NC_007519.1"/>
</dbReference>
<evidence type="ECO:0000313" key="2">
    <source>
        <dbReference type="EMBL" id="ABB39067.1"/>
    </source>
</evidence>
<dbReference type="Pfam" id="PF14361">
    <property type="entry name" value="RsbRD_N"/>
    <property type="match status" value="1"/>
</dbReference>
<proteinExistence type="predicted"/>
<dbReference type="HOGENOM" id="CLU_129910_0_0_7"/>
<dbReference type="KEGG" id="dde:Dde_2270"/>